<evidence type="ECO:0000256" key="1">
    <source>
        <dbReference type="ARBA" id="ARBA00005194"/>
    </source>
</evidence>
<dbReference type="CDD" id="cd06850">
    <property type="entry name" value="biotinyl_domain"/>
    <property type="match status" value="1"/>
</dbReference>
<dbReference type="InterPro" id="IPR011053">
    <property type="entry name" value="Single_hybrid_motif"/>
</dbReference>
<keyword evidence="2 7" id="KW-0444">Lipid biosynthesis</keyword>
<keyword evidence="10" id="KW-1185">Reference proteome</keyword>
<evidence type="ECO:0000256" key="6">
    <source>
        <dbReference type="ARBA" id="ARBA00023267"/>
    </source>
</evidence>
<organism evidence="9 10">
    <name type="scientific">Actinomycetospora termitidis</name>
    <dbReference type="NCBI Taxonomy" id="3053470"/>
    <lineage>
        <taxon>Bacteria</taxon>
        <taxon>Bacillati</taxon>
        <taxon>Actinomycetota</taxon>
        <taxon>Actinomycetes</taxon>
        <taxon>Pseudonocardiales</taxon>
        <taxon>Pseudonocardiaceae</taxon>
        <taxon>Actinomycetospora</taxon>
    </lineage>
</organism>
<dbReference type="PROSITE" id="PS00188">
    <property type="entry name" value="BIOTIN"/>
    <property type="match status" value="1"/>
</dbReference>
<dbReference type="SUPFAM" id="SSF51230">
    <property type="entry name" value="Single hybrid motif"/>
    <property type="match status" value="1"/>
</dbReference>
<proteinExistence type="predicted"/>
<comment type="caution">
    <text evidence="9">The sequence shown here is derived from an EMBL/GenBank/DDBJ whole genome shotgun (WGS) entry which is preliminary data.</text>
</comment>
<reference evidence="9 10" key="1">
    <citation type="submission" date="2023-06" db="EMBL/GenBank/DDBJ databases">
        <title>Actinomycetospora Odt1-22.</title>
        <authorList>
            <person name="Supong K."/>
        </authorList>
    </citation>
    <scope>NUCLEOTIDE SEQUENCE [LARGE SCALE GENOMIC DNA]</scope>
    <source>
        <strain evidence="9 10">Odt1-22</strain>
    </source>
</reference>
<evidence type="ECO:0000259" key="8">
    <source>
        <dbReference type="PROSITE" id="PS50968"/>
    </source>
</evidence>
<dbReference type="EMBL" id="JASVWF010000003">
    <property type="protein sequence ID" value="MDL5157860.1"/>
    <property type="molecule type" value="Genomic_DNA"/>
</dbReference>
<dbReference type="Gene3D" id="2.40.50.100">
    <property type="match status" value="1"/>
</dbReference>
<dbReference type="RefSeq" id="WP_286054308.1">
    <property type="nucleotide sequence ID" value="NZ_JASVWF010000003.1"/>
</dbReference>
<protein>
    <recommendedName>
        <fullName evidence="7">Biotin carboxyl carrier protein of acetyl-CoA carboxylase</fullName>
    </recommendedName>
</protein>
<comment type="function">
    <text evidence="7">This protein is a component of the acetyl coenzyme A carboxylase complex; first, biotin carboxylase catalyzes the carboxylation of the carrier protein and then the transcarboxylase transfers the carboxyl group to form malonyl-CoA.</text>
</comment>
<evidence type="ECO:0000256" key="3">
    <source>
        <dbReference type="ARBA" id="ARBA00022832"/>
    </source>
</evidence>
<keyword evidence="6 7" id="KW-0092">Biotin</keyword>
<name>A0ABT7MB20_9PSEU</name>
<dbReference type="Proteomes" id="UP001231924">
    <property type="component" value="Unassembled WGS sequence"/>
</dbReference>
<dbReference type="InterPro" id="IPR001249">
    <property type="entry name" value="AcCoA_biotinCC"/>
</dbReference>
<evidence type="ECO:0000256" key="7">
    <source>
        <dbReference type="RuleBase" id="RU364072"/>
    </source>
</evidence>
<dbReference type="PROSITE" id="PS50968">
    <property type="entry name" value="BIOTINYL_LIPOYL"/>
    <property type="match status" value="1"/>
</dbReference>
<keyword evidence="5 7" id="KW-0275">Fatty acid biosynthesis</keyword>
<evidence type="ECO:0000313" key="9">
    <source>
        <dbReference type="EMBL" id="MDL5157860.1"/>
    </source>
</evidence>
<dbReference type="InterPro" id="IPR000089">
    <property type="entry name" value="Biotin_lipoyl"/>
</dbReference>
<evidence type="ECO:0000256" key="2">
    <source>
        <dbReference type="ARBA" id="ARBA00022516"/>
    </source>
</evidence>
<dbReference type="InterPro" id="IPR001882">
    <property type="entry name" value="Biotin_BS"/>
</dbReference>
<evidence type="ECO:0000256" key="5">
    <source>
        <dbReference type="ARBA" id="ARBA00023160"/>
    </source>
</evidence>
<evidence type="ECO:0000313" key="10">
    <source>
        <dbReference type="Proteomes" id="UP001231924"/>
    </source>
</evidence>
<comment type="pathway">
    <text evidence="1 7">Lipid metabolism; fatty acid biosynthesis.</text>
</comment>
<sequence>MGHTIAARTPGVFYRRPSPDADPYVADGATVAEGDVIGLIEVMKTFREVKADAAGTIARWHVDNEDEVSIGQELVEIDP</sequence>
<dbReference type="Pfam" id="PF00364">
    <property type="entry name" value="Biotin_lipoyl"/>
    <property type="match status" value="1"/>
</dbReference>
<keyword evidence="4 7" id="KW-0443">Lipid metabolism</keyword>
<feature type="domain" description="Lipoyl-binding" evidence="8">
    <location>
        <begin position="1"/>
        <end position="78"/>
    </location>
</feature>
<accession>A0ABT7MB20</accession>
<dbReference type="NCBIfam" id="NF005457">
    <property type="entry name" value="PRK07051.1"/>
    <property type="match status" value="1"/>
</dbReference>
<dbReference type="PRINTS" id="PR01071">
    <property type="entry name" value="ACOABIOTINCC"/>
</dbReference>
<gene>
    <name evidence="9" type="ORF">QRT03_17975</name>
</gene>
<evidence type="ECO:0000256" key="4">
    <source>
        <dbReference type="ARBA" id="ARBA00023098"/>
    </source>
</evidence>
<keyword evidence="3 7" id="KW-0276">Fatty acid metabolism</keyword>